<evidence type="ECO:0000256" key="1">
    <source>
        <dbReference type="ARBA" id="ARBA00023002"/>
    </source>
</evidence>
<sequence length="329" mass="35993">MAPNFNEATKASELVPFYATKIIGKTILITGVSTGSLGESFVKQVAVGKPAAFILAGRSPDKFQSLVDDLASAHPEIKVKSLALDLNSFAQVRQAADLTSSWADVPHIDVLVNNAGIMAVPYCLTEDGFESQLQTNHLSHFLFTNLIMNKILASQAPRIVLISSMGHRQGHFRWADYNFSNGELYDKWAAYGQSKMAVSLTALALAEKLGSRGLLSFSVCPGSVGTNLGAHAADQFAEFVKSFQAADARMGNKWMFNQEVRYKNLDEGAATHVYAAFDSALSKNNGAFLNHCRLADPFAQEVWPWVTDKASAEMLWKLSEKLVGQEFKY</sequence>
<dbReference type="InterPro" id="IPR036291">
    <property type="entry name" value="NAD(P)-bd_dom_sf"/>
</dbReference>
<reference evidence="2" key="2">
    <citation type="submission" date="2025-08" db="UniProtKB">
        <authorList>
            <consortium name="EnsemblFungi"/>
        </authorList>
    </citation>
    <scope>IDENTIFICATION</scope>
    <source>
        <strain evidence="2">4287 / CBS 123668 / FGSC 9935 / NRRL 34936</strain>
    </source>
</reference>
<reference evidence="3" key="1">
    <citation type="journal article" date="2012" name="Mol. Plant Microbe Interact.">
        <title>A highly conserved effector in Fusarium oxysporum is required for full virulence on Arabidopsis.</title>
        <authorList>
            <person name="Thatcher L.F."/>
            <person name="Gardiner D.M."/>
            <person name="Kazan K."/>
            <person name="Manners J."/>
        </authorList>
    </citation>
    <scope>NUCLEOTIDE SEQUENCE [LARGE SCALE GENOMIC DNA]</scope>
    <source>
        <strain evidence="3">Fo5176</strain>
    </source>
</reference>
<dbReference type="Pfam" id="PF00106">
    <property type="entry name" value="adh_short"/>
    <property type="match status" value="1"/>
</dbReference>
<dbReference type="GO" id="GO:0016491">
    <property type="term" value="F:oxidoreductase activity"/>
    <property type="evidence" value="ECO:0007669"/>
    <property type="project" value="UniProtKB-KW"/>
</dbReference>
<dbReference type="Gene3D" id="3.40.50.720">
    <property type="entry name" value="NAD(P)-binding Rossmann-like Domain"/>
    <property type="match status" value="1"/>
</dbReference>
<dbReference type="InterPro" id="IPR002347">
    <property type="entry name" value="SDR_fam"/>
</dbReference>
<protein>
    <submittedName>
        <fullName evidence="2">Uncharacterized protein</fullName>
    </submittedName>
</protein>
<gene>
    <name evidence="2" type="primary">28957358</name>
</gene>
<organism evidence="2 3">
    <name type="scientific">Fusarium oxysporum (strain Fo5176)</name>
    <name type="common">Fusarium vascular wilt</name>
    <dbReference type="NCBI Taxonomy" id="660025"/>
    <lineage>
        <taxon>Eukaryota</taxon>
        <taxon>Fungi</taxon>
        <taxon>Dikarya</taxon>
        <taxon>Ascomycota</taxon>
        <taxon>Pezizomycotina</taxon>
        <taxon>Sordariomycetes</taxon>
        <taxon>Hypocreomycetidae</taxon>
        <taxon>Hypocreales</taxon>
        <taxon>Nectriaceae</taxon>
        <taxon>Fusarium</taxon>
        <taxon>Fusarium oxysporum species complex</taxon>
    </lineage>
</organism>
<dbReference type="Proteomes" id="UP000002489">
    <property type="component" value="Unassembled WGS sequence"/>
</dbReference>
<dbReference type="AlphaFoldDB" id="A0A0D2YIY4"/>
<name>A0A0D2YIY4_FUSOF</name>
<accession>A0A0D2YIY4</accession>
<dbReference type="SUPFAM" id="SSF51735">
    <property type="entry name" value="NAD(P)-binding Rossmann-fold domains"/>
    <property type="match status" value="1"/>
</dbReference>
<proteinExistence type="predicted"/>
<dbReference type="PRINTS" id="PR00081">
    <property type="entry name" value="GDHRDH"/>
</dbReference>
<evidence type="ECO:0000313" key="3">
    <source>
        <dbReference type="Proteomes" id="UP000002489"/>
    </source>
</evidence>
<dbReference type="PANTHER" id="PTHR43157">
    <property type="entry name" value="PHOSPHATIDYLINOSITOL-GLYCAN BIOSYNTHESIS CLASS F PROTEIN-RELATED"/>
    <property type="match status" value="1"/>
</dbReference>
<dbReference type="EnsemblFungi" id="FOXG_16498T0">
    <property type="protein sequence ID" value="FOXG_16498P0"/>
    <property type="gene ID" value="FOXG_16498"/>
</dbReference>
<keyword evidence="1" id="KW-0560">Oxidoreductase</keyword>
<evidence type="ECO:0000313" key="2">
    <source>
        <dbReference type="EnsemblFungi" id="FOXG_16498P0"/>
    </source>
</evidence>
<dbReference type="VEuPathDB" id="FungiDB:FOXG_16498"/>
<dbReference type="STRING" id="426428.A0A0D2YIY4"/>
<dbReference type="PANTHER" id="PTHR43157:SF31">
    <property type="entry name" value="PHOSPHATIDYLINOSITOL-GLYCAN BIOSYNTHESIS CLASS F PROTEIN"/>
    <property type="match status" value="1"/>
</dbReference>